<dbReference type="AlphaFoldDB" id="X1IHL5"/>
<organism evidence="2">
    <name type="scientific">marine sediment metagenome</name>
    <dbReference type="NCBI Taxonomy" id="412755"/>
    <lineage>
        <taxon>unclassified sequences</taxon>
        <taxon>metagenomes</taxon>
        <taxon>ecological metagenomes</taxon>
    </lineage>
</organism>
<reference evidence="2" key="1">
    <citation type="journal article" date="2014" name="Front. Microbiol.">
        <title>High frequency of phylogenetically diverse reductive dehalogenase-homologous genes in deep subseafloor sedimentary metagenomes.</title>
        <authorList>
            <person name="Kawai M."/>
            <person name="Futagami T."/>
            <person name="Toyoda A."/>
            <person name="Takaki Y."/>
            <person name="Nishi S."/>
            <person name="Hori S."/>
            <person name="Arai W."/>
            <person name="Tsubouchi T."/>
            <person name="Morono Y."/>
            <person name="Uchiyama I."/>
            <person name="Ito T."/>
            <person name="Fujiyama A."/>
            <person name="Inagaki F."/>
            <person name="Takami H."/>
        </authorList>
    </citation>
    <scope>NUCLEOTIDE SEQUENCE</scope>
    <source>
        <strain evidence="2">Expedition CK06-06</strain>
    </source>
</reference>
<name>X1IHL5_9ZZZZ</name>
<evidence type="ECO:0000256" key="1">
    <source>
        <dbReference type="SAM" id="MobiDB-lite"/>
    </source>
</evidence>
<proteinExistence type="predicted"/>
<feature type="compositionally biased region" description="Polar residues" evidence="1">
    <location>
        <begin position="49"/>
        <end position="63"/>
    </location>
</feature>
<accession>X1IHL5</accession>
<evidence type="ECO:0000313" key="2">
    <source>
        <dbReference type="EMBL" id="GAH65614.1"/>
    </source>
</evidence>
<feature type="region of interest" description="Disordered" evidence="1">
    <location>
        <begin position="49"/>
        <end position="69"/>
    </location>
</feature>
<sequence length="69" mass="7973">MANVILKNLTKKFKEIIAVDDISIEIKHSEARLVLEIQIYYPLSLNILPTSSSKNLPESLNRNSQREYE</sequence>
<gene>
    <name evidence="2" type="ORF">S03H2_42834</name>
</gene>
<protein>
    <submittedName>
        <fullName evidence="2">Uncharacterized protein</fullName>
    </submittedName>
</protein>
<dbReference type="EMBL" id="BARU01026688">
    <property type="protein sequence ID" value="GAH65614.1"/>
    <property type="molecule type" value="Genomic_DNA"/>
</dbReference>
<comment type="caution">
    <text evidence="2">The sequence shown here is derived from an EMBL/GenBank/DDBJ whole genome shotgun (WGS) entry which is preliminary data.</text>
</comment>